<accession>A0A1M5UN24</accession>
<dbReference type="AlphaFoldDB" id="A0A1M5UN24"/>
<evidence type="ECO:0000256" key="1">
    <source>
        <dbReference type="SAM" id="SignalP"/>
    </source>
</evidence>
<reference evidence="3" key="1">
    <citation type="submission" date="2016-11" db="EMBL/GenBank/DDBJ databases">
        <authorList>
            <person name="Varghese N."/>
            <person name="Submissions S."/>
        </authorList>
    </citation>
    <scope>NUCLEOTIDE SEQUENCE [LARGE SCALE GENOMIC DNA]</scope>
    <source>
        <strain evidence="3">DSM 100572</strain>
    </source>
</reference>
<evidence type="ECO:0008006" key="4">
    <source>
        <dbReference type="Google" id="ProtNLM"/>
    </source>
</evidence>
<feature type="signal peptide" evidence="1">
    <location>
        <begin position="1"/>
        <end position="18"/>
    </location>
</feature>
<dbReference type="Gene3D" id="3.90.930.1">
    <property type="match status" value="1"/>
</dbReference>
<evidence type="ECO:0000313" key="3">
    <source>
        <dbReference type="Proteomes" id="UP000184109"/>
    </source>
</evidence>
<dbReference type="Proteomes" id="UP000184109">
    <property type="component" value="Unassembled WGS sequence"/>
</dbReference>
<dbReference type="SUPFAM" id="SSF82185">
    <property type="entry name" value="Histone H3 K4-specific methyltransferase SET7/9 N-terminal domain"/>
    <property type="match status" value="1"/>
</dbReference>
<feature type="chain" id="PRO_5013223215" description="MORN repeat variant" evidence="1">
    <location>
        <begin position="19"/>
        <end position="122"/>
    </location>
</feature>
<dbReference type="EMBL" id="FQXQ01000002">
    <property type="protein sequence ID" value="SHH64415.1"/>
    <property type="molecule type" value="Genomic_DNA"/>
</dbReference>
<sequence length="122" mass="13780">MKAITLILSLFVGLFTYAQNDVKIVKQGSMYKVTYFHENGKVAQTGFIDADKKMQGTWTAYDLKGEKKSIGEYKDGKKTGTWYFGKNTNLVTQVDYGTDYRVASVYKLKSDNSQLADSDTEE</sequence>
<keyword evidence="3" id="KW-1185">Reference proteome</keyword>
<dbReference type="OrthoDB" id="1467310at2"/>
<gene>
    <name evidence="2" type="ORF">SAMN05444281_1370</name>
</gene>
<keyword evidence="1" id="KW-0732">Signal</keyword>
<evidence type="ECO:0000313" key="2">
    <source>
        <dbReference type="EMBL" id="SHH64415.1"/>
    </source>
</evidence>
<proteinExistence type="predicted"/>
<dbReference type="STRING" id="1195760.SAMN05444281_1370"/>
<name>A0A1M5UN24_9FLAO</name>
<protein>
    <recommendedName>
        <fullName evidence="4">MORN repeat variant</fullName>
    </recommendedName>
</protein>
<organism evidence="2 3">
    <name type="scientific">Wenyingzhuangia marina</name>
    <dbReference type="NCBI Taxonomy" id="1195760"/>
    <lineage>
        <taxon>Bacteria</taxon>
        <taxon>Pseudomonadati</taxon>
        <taxon>Bacteroidota</taxon>
        <taxon>Flavobacteriia</taxon>
        <taxon>Flavobacteriales</taxon>
        <taxon>Flavobacteriaceae</taxon>
        <taxon>Wenyingzhuangia</taxon>
    </lineage>
</organism>
<dbReference type="RefSeq" id="WP_073119650.1">
    <property type="nucleotide sequence ID" value="NZ_BMEN01000002.1"/>
</dbReference>